<dbReference type="InterPro" id="IPR052282">
    <property type="entry name" value="Starch-active_LPMO"/>
</dbReference>
<protein>
    <recommendedName>
        <fullName evidence="9">Chitin-binding type-4 domain-containing protein</fullName>
    </recommendedName>
</protein>
<proteinExistence type="inferred from homology"/>
<sequence>MNTNIIVVFIGLLVKEAVGHGMMLNPPNRASLWRFNPRALTDYDDNANFCGGSYVQNELNGGKCGVCGDAYTDTHPQKNENTGKYGSGIVAAKFKSGSVIDVQIKLTANHLGSFTYSLCVLEDASAPESGEDCFLPLLLEDGSSQYNVSKDDKEVTNRVQLPEITCERCVLRWHYRSDPNAPESGEDCFLPLLLKDGSSQYNVTKEDYDDVNKSVTVLFVVMNSVLVIVVVGLLAKEALGHGMMLDPPNRASLWRFNPRALKDYDDNANFCGGANVQHHVNGGKCGVCGDSYSDPHPQDNENTGKYGSGIVAAQYESGSVIDVQIRLTANHMGTFTYSLCVLEDPNAPESGEDCFLPLLLEDGSSQYNVSKMDYDVFNRVQLPEMTCERCVLRWNYRAGNSWGVCSDQTAGLGCGPQETFRTCADISIN</sequence>
<keyword evidence="4" id="KW-1015">Disulfide bond</keyword>
<feature type="domain" description="Chitin-binding type-4" evidence="9">
    <location>
        <begin position="20"/>
        <end position="180"/>
    </location>
</feature>
<keyword evidence="3" id="KW-0186">Copper</keyword>
<comment type="similarity">
    <text evidence="6">Belongs to the polysaccharide monooxygenase AA13 family.</text>
</comment>
<gene>
    <name evidence="10" type="ORF">NQ318_018730</name>
</gene>
<comment type="cofactor">
    <cofactor evidence="1">
        <name>Cu(2+)</name>
        <dbReference type="ChEBI" id="CHEBI:29036"/>
    </cofactor>
</comment>
<keyword evidence="5" id="KW-0325">Glycoprotein</keyword>
<evidence type="ECO:0000256" key="6">
    <source>
        <dbReference type="ARBA" id="ARBA00034311"/>
    </source>
</evidence>
<dbReference type="Proteomes" id="UP001162162">
    <property type="component" value="Unassembled WGS sequence"/>
</dbReference>
<dbReference type="AlphaFoldDB" id="A0AAV8ZG30"/>
<keyword evidence="2" id="KW-0479">Metal-binding</keyword>
<feature type="transmembrane region" description="Helical" evidence="7">
    <location>
        <begin position="215"/>
        <end position="235"/>
    </location>
</feature>
<evidence type="ECO:0000256" key="7">
    <source>
        <dbReference type="SAM" id="Phobius"/>
    </source>
</evidence>
<evidence type="ECO:0000256" key="1">
    <source>
        <dbReference type="ARBA" id="ARBA00001973"/>
    </source>
</evidence>
<name>A0AAV8ZG30_9CUCU</name>
<dbReference type="PANTHER" id="PTHR36575">
    <property type="entry name" value="BINDING PROTEIN, PUTATIVE (AFU_ORTHOLOGUE AFUA_1G14430)-RELATED"/>
    <property type="match status" value="1"/>
</dbReference>
<keyword evidence="7" id="KW-0812">Transmembrane</keyword>
<feature type="domain" description="Chitin-binding type-4" evidence="9">
    <location>
        <begin position="241"/>
        <end position="426"/>
    </location>
</feature>
<organism evidence="10 11">
    <name type="scientific">Aromia moschata</name>
    <dbReference type="NCBI Taxonomy" id="1265417"/>
    <lineage>
        <taxon>Eukaryota</taxon>
        <taxon>Metazoa</taxon>
        <taxon>Ecdysozoa</taxon>
        <taxon>Arthropoda</taxon>
        <taxon>Hexapoda</taxon>
        <taxon>Insecta</taxon>
        <taxon>Pterygota</taxon>
        <taxon>Neoptera</taxon>
        <taxon>Endopterygota</taxon>
        <taxon>Coleoptera</taxon>
        <taxon>Polyphaga</taxon>
        <taxon>Cucujiformia</taxon>
        <taxon>Chrysomeloidea</taxon>
        <taxon>Cerambycidae</taxon>
        <taxon>Cerambycinae</taxon>
        <taxon>Callichromatini</taxon>
        <taxon>Aromia</taxon>
    </lineage>
</organism>
<evidence type="ECO:0000256" key="3">
    <source>
        <dbReference type="ARBA" id="ARBA00023008"/>
    </source>
</evidence>
<evidence type="ECO:0000313" key="11">
    <source>
        <dbReference type="Proteomes" id="UP001162162"/>
    </source>
</evidence>
<feature type="signal peptide" evidence="8">
    <location>
        <begin position="1"/>
        <end position="19"/>
    </location>
</feature>
<evidence type="ECO:0000259" key="9">
    <source>
        <dbReference type="Pfam" id="PF03067"/>
    </source>
</evidence>
<dbReference type="GO" id="GO:0046872">
    <property type="term" value="F:metal ion binding"/>
    <property type="evidence" value="ECO:0007669"/>
    <property type="project" value="UniProtKB-KW"/>
</dbReference>
<dbReference type="Pfam" id="PF03067">
    <property type="entry name" value="LPMO_10"/>
    <property type="match status" value="2"/>
</dbReference>
<keyword evidence="7" id="KW-0472">Membrane</keyword>
<evidence type="ECO:0000256" key="2">
    <source>
        <dbReference type="ARBA" id="ARBA00022723"/>
    </source>
</evidence>
<dbReference type="EMBL" id="JAPWTK010000001">
    <property type="protein sequence ID" value="KAJ8963263.1"/>
    <property type="molecule type" value="Genomic_DNA"/>
</dbReference>
<evidence type="ECO:0000256" key="4">
    <source>
        <dbReference type="ARBA" id="ARBA00023157"/>
    </source>
</evidence>
<reference evidence="10" key="1">
    <citation type="journal article" date="2023" name="Insect Mol. Biol.">
        <title>Genome sequencing provides insights into the evolution of gene families encoding plant cell wall-degrading enzymes in longhorned beetles.</title>
        <authorList>
            <person name="Shin N.R."/>
            <person name="Okamura Y."/>
            <person name="Kirsch R."/>
            <person name="Pauchet Y."/>
        </authorList>
    </citation>
    <scope>NUCLEOTIDE SEQUENCE</scope>
    <source>
        <strain evidence="10">AMC_N1</strain>
    </source>
</reference>
<feature type="chain" id="PRO_5043877468" description="Chitin-binding type-4 domain-containing protein" evidence="8">
    <location>
        <begin position="20"/>
        <end position="429"/>
    </location>
</feature>
<evidence type="ECO:0000256" key="5">
    <source>
        <dbReference type="ARBA" id="ARBA00023180"/>
    </source>
</evidence>
<keyword evidence="8" id="KW-0732">Signal</keyword>
<dbReference type="InterPro" id="IPR004302">
    <property type="entry name" value="Cellulose/chitin-bd_N"/>
</dbReference>
<evidence type="ECO:0000313" key="10">
    <source>
        <dbReference type="EMBL" id="KAJ8963263.1"/>
    </source>
</evidence>
<evidence type="ECO:0000256" key="8">
    <source>
        <dbReference type="SAM" id="SignalP"/>
    </source>
</evidence>
<dbReference type="PANTHER" id="PTHR36575:SF2">
    <property type="entry name" value="CHITIN-BINDING TYPE-4 DOMAIN-CONTAINING PROTEIN-RELATED"/>
    <property type="match status" value="1"/>
</dbReference>
<keyword evidence="7" id="KW-1133">Transmembrane helix</keyword>
<accession>A0AAV8ZG30</accession>
<comment type="caution">
    <text evidence="10">The sequence shown here is derived from an EMBL/GenBank/DDBJ whole genome shotgun (WGS) entry which is preliminary data.</text>
</comment>
<keyword evidence="11" id="KW-1185">Reference proteome</keyword>